<dbReference type="Gene3D" id="2.60.40.10">
    <property type="entry name" value="Immunoglobulins"/>
    <property type="match status" value="1"/>
</dbReference>
<evidence type="ECO:0000259" key="2">
    <source>
        <dbReference type="Pfam" id="PF18962"/>
    </source>
</evidence>
<dbReference type="Proteomes" id="UP000677244">
    <property type="component" value="Unassembled WGS sequence"/>
</dbReference>
<dbReference type="InterPro" id="IPR052918">
    <property type="entry name" value="Motility_Chemotaxis_Reg"/>
</dbReference>
<accession>A0ABS3YVF9</accession>
<organism evidence="3 4">
    <name type="scientific">Niastella soli</name>
    <dbReference type="NCBI Taxonomy" id="2821487"/>
    <lineage>
        <taxon>Bacteria</taxon>
        <taxon>Pseudomonadati</taxon>
        <taxon>Bacteroidota</taxon>
        <taxon>Chitinophagia</taxon>
        <taxon>Chitinophagales</taxon>
        <taxon>Chitinophagaceae</taxon>
        <taxon>Niastella</taxon>
    </lineage>
</organism>
<dbReference type="Pfam" id="PF18962">
    <property type="entry name" value="Por_Secre_tail"/>
    <property type="match status" value="1"/>
</dbReference>
<dbReference type="InterPro" id="IPR011042">
    <property type="entry name" value="6-blade_b-propeller_TolB-like"/>
</dbReference>
<feature type="chain" id="PRO_5046741170" evidence="1">
    <location>
        <begin position="20"/>
        <end position="662"/>
    </location>
</feature>
<dbReference type="SUPFAM" id="SSF101898">
    <property type="entry name" value="NHL repeat"/>
    <property type="match status" value="1"/>
</dbReference>
<proteinExistence type="predicted"/>
<dbReference type="NCBIfam" id="TIGR04183">
    <property type="entry name" value="Por_Secre_tail"/>
    <property type="match status" value="1"/>
</dbReference>
<dbReference type="EMBL" id="JAGHKO010000004">
    <property type="protein sequence ID" value="MBO9201917.1"/>
    <property type="molecule type" value="Genomic_DNA"/>
</dbReference>
<sequence length="662" mass="70755">MKKFSLLLFSLSTITICNAQVKFDWVKRATSTGQLVPGNIAVDATGNVYQAGSFVTDADFDPGSGTAQFISTGGSSDIFITKRNAAGDLLWVKTIGGADTEEATGLGLDASGNVYVIGDFTGTVNFDPGSTNSTLSTAVNMYNIYVLKLDASGNFVWVKGMTGNMNALPNDMAVDAAGNVHATGRFTGTVDFDPGIGEQKLTATAQDIFIFKIDASGNYVWAQSITSTNTPGNEGMGITVDATGNVYTTGEFTSDADFNPGPGTDILTRTGTIDCYILKLDGSGNYVWAKKLGGINSRMSPIDIAVDAFGAVYSTGSFKGTVDFDPDNTGTQPLSAATNAEDIYISKLDASGNYVWAIKLDENDTGYPYAIKVDAAGDVYTAGYFSGTIDVDPSATVHSLTDNNGNGDGYLLKLTSTGDYVWANNFGGSDYDAGVGLAVTAPDNVYLLGTFIGTVNFDPGTGTQDLTADNDDTYILHLTPSGTLPLTLLQFEAVDNNTSVLLQWQTTREQSMRGFEIERSADGKQFETIGSVAVKNSYNMLNNYAFTDAHPINGKCFYRLKMLELEAPATYSRIIPLRRQGNVQALQVSPNPATNVLYVQIDAHEAITLQIADVNGRIMFQQNRNLNGNTTFSLSVQSLPAGSYYLILKGKTTQKTQQFLKQ</sequence>
<keyword evidence="4" id="KW-1185">Reference proteome</keyword>
<dbReference type="PANTHER" id="PTHR35580:SF1">
    <property type="entry name" value="PHYTASE-LIKE DOMAIN-CONTAINING PROTEIN"/>
    <property type="match status" value="1"/>
</dbReference>
<reference evidence="3 4" key="1">
    <citation type="submission" date="2021-03" db="EMBL/GenBank/DDBJ databases">
        <title>Assistant Professor.</title>
        <authorList>
            <person name="Huq M.A."/>
        </authorList>
    </citation>
    <scope>NUCLEOTIDE SEQUENCE [LARGE SCALE GENOMIC DNA]</scope>
    <source>
        <strain evidence="3 4">MAH-29</strain>
    </source>
</reference>
<evidence type="ECO:0000256" key="1">
    <source>
        <dbReference type="SAM" id="SignalP"/>
    </source>
</evidence>
<dbReference type="RefSeq" id="WP_209139974.1">
    <property type="nucleotide sequence ID" value="NZ_JAGHKO010000004.1"/>
</dbReference>
<evidence type="ECO:0000313" key="3">
    <source>
        <dbReference type="EMBL" id="MBO9201917.1"/>
    </source>
</evidence>
<dbReference type="PANTHER" id="PTHR35580">
    <property type="entry name" value="CELL SURFACE GLYCOPROTEIN (S-LAYER PROTEIN)-LIKE PROTEIN"/>
    <property type="match status" value="1"/>
</dbReference>
<dbReference type="InterPro" id="IPR013783">
    <property type="entry name" value="Ig-like_fold"/>
</dbReference>
<keyword evidence="1" id="KW-0732">Signal</keyword>
<protein>
    <submittedName>
        <fullName evidence="3">T9SS type A sorting domain-containing protein</fullName>
    </submittedName>
</protein>
<gene>
    <name evidence="3" type="ORF">J7I42_16655</name>
</gene>
<name>A0ABS3YVF9_9BACT</name>
<comment type="caution">
    <text evidence="3">The sequence shown here is derived from an EMBL/GenBank/DDBJ whole genome shotgun (WGS) entry which is preliminary data.</text>
</comment>
<feature type="signal peptide" evidence="1">
    <location>
        <begin position="1"/>
        <end position="19"/>
    </location>
</feature>
<dbReference type="Gene3D" id="2.120.10.30">
    <property type="entry name" value="TolB, C-terminal domain"/>
    <property type="match status" value="1"/>
</dbReference>
<dbReference type="InterPro" id="IPR026444">
    <property type="entry name" value="Secre_tail"/>
</dbReference>
<feature type="domain" description="Secretion system C-terminal sorting" evidence="2">
    <location>
        <begin position="589"/>
        <end position="658"/>
    </location>
</feature>
<evidence type="ECO:0000313" key="4">
    <source>
        <dbReference type="Proteomes" id="UP000677244"/>
    </source>
</evidence>